<keyword evidence="10 17" id="KW-0472">Membrane</keyword>
<keyword evidence="11" id="KW-0564">Palmitate</keyword>
<evidence type="ECO:0000256" key="8">
    <source>
        <dbReference type="ARBA" id="ARBA00022741"/>
    </source>
</evidence>
<dbReference type="HAMAP" id="MF_00671">
    <property type="entry name" value="TolB"/>
    <property type="match status" value="1"/>
</dbReference>
<evidence type="ECO:0000256" key="9">
    <source>
        <dbReference type="ARBA" id="ARBA00022840"/>
    </source>
</evidence>
<evidence type="ECO:0000256" key="7">
    <source>
        <dbReference type="ARBA" id="ARBA00022729"/>
    </source>
</evidence>
<evidence type="ECO:0000313" key="19">
    <source>
        <dbReference type="EMBL" id="CAE7430923.1"/>
    </source>
</evidence>
<dbReference type="GO" id="GO:0051301">
    <property type="term" value="P:cell division"/>
    <property type="evidence" value="ECO:0007669"/>
    <property type="project" value="UniProtKB-KW"/>
</dbReference>
<dbReference type="PRINTS" id="PR01021">
    <property type="entry name" value="OMPADOMAIN"/>
</dbReference>
<dbReference type="InterPro" id="IPR006665">
    <property type="entry name" value="OmpA-like"/>
</dbReference>
<dbReference type="InterPro" id="IPR019734">
    <property type="entry name" value="TPR_rpt"/>
</dbReference>
<keyword evidence="13" id="KW-0131">Cell cycle</keyword>
<feature type="non-terminal residue" evidence="19">
    <location>
        <position position="1437"/>
    </location>
</feature>
<evidence type="ECO:0000256" key="12">
    <source>
        <dbReference type="ARBA" id="ARBA00023288"/>
    </source>
</evidence>
<dbReference type="GO" id="GO:0032267">
    <property type="term" value="F:tRNA(Ile)-lysidine synthase activity"/>
    <property type="evidence" value="ECO:0007669"/>
    <property type="project" value="UniProtKB-EC"/>
</dbReference>
<dbReference type="InterPro" id="IPR014162">
    <property type="entry name" value="CpoB_C"/>
</dbReference>
<dbReference type="Gene3D" id="3.40.50.620">
    <property type="entry name" value="HUPs"/>
    <property type="match status" value="1"/>
</dbReference>
<dbReference type="InterPro" id="IPR012795">
    <property type="entry name" value="tRNA_Ile_lys_synt_N"/>
</dbReference>
<keyword evidence="8" id="KW-0547">Nucleotide-binding</keyword>
<evidence type="ECO:0000256" key="17">
    <source>
        <dbReference type="SAM" id="Phobius"/>
    </source>
</evidence>
<evidence type="ECO:0000256" key="14">
    <source>
        <dbReference type="ARBA" id="ARBA00048539"/>
    </source>
</evidence>
<feature type="compositionally biased region" description="Low complexity" evidence="16">
    <location>
        <begin position="35"/>
        <end position="72"/>
    </location>
</feature>
<keyword evidence="5" id="KW-0132">Cell division</keyword>
<feature type="transmembrane region" description="Helical" evidence="17">
    <location>
        <begin position="260"/>
        <end position="283"/>
    </location>
</feature>
<evidence type="ECO:0000256" key="11">
    <source>
        <dbReference type="ARBA" id="ARBA00023139"/>
    </source>
</evidence>
<dbReference type="Pfam" id="PF13174">
    <property type="entry name" value="TPR_6"/>
    <property type="match status" value="1"/>
</dbReference>
<keyword evidence="20" id="KW-1185">Reference proteome</keyword>
<dbReference type="Gene3D" id="2.120.10.30">
    <property type="entry name" value="TolB, C-terminal domain"/>
    <property type="match status" value="1"/>
</dbReference>
<dbReference type="InterPro" id="IPR012094">
    <property type="entry name" value="tRNA_Ile_lys_synt"/>
</dbReference>
<dbReference type="InterPro" id="IPR014169">
    <property type="entry name" value="Pal_lipo_C"/>
</dbReference>
<dbReference type="SUPFAM" id="SSF52402">
    <property type="entry name" value="Adenine nucleotide alpha hydrolases-like"/>
    <property type="match status" value="1"/>
</dbReference>
<evidence type="ECO:0000256" key="1">
    <source>
        <dbReference type="ARBA" id="ARBA00004370"/>
    </source>
</evidence>
<evidence type="ECO:0000256" key="13">
    <source>
        <dbReference type="ARBA" id="ARBA00023306"/>
    </source>
</evidence>
<dbReference type="SUPFAM" id="SSF103088">
    <property type="entry name" value="OmpA-like"/>
    <property type="match status" value="1"/>
</dbReference>
<keyword evidence="15" id="KW-0175">Coiled coil</keyword>
<dbReference type="SUPFAM" id="SSF52964">
    <property type="entry name" value="TolB, N-terminal domain"/>
    <property type="match status" value="1"/>
</dbReference>
<dbReference type="OrthoDB" id="6408603at2759"/>
<dbReference type="InterPro" id="IPR007195">
    <property type="entry name" value="TolB_N"/>
</dbReference>
<feature type="region of interest" description="Disordered" evidence="16">
    <location>
        <begin position="1"/>
        <end position="149"/>
    </location>
</feature>
<dbReference type="SUPFAM" id="SSF48452">
    <property type="entry name" value="TPR-like"/>
    <property type="match status" value="1"/>
</dbReference>
<dbReference type="Pfam" id="PF04052">
    <property type="entry name" value="TolB_N"/>
    <property type="match status" value="1"/>
</dbReference>
<keyword evidence="4" id="KW-0436">Ligase</keyword>
<dbReference type="Proteomes" id="UP000649617">
    <property type="component" value="Unassembled WGS sequence"/>
</dbReference>
<dbReference type="CDD" id="cd07185">
    <property type="entry name" value="OmpA_C-like"/>
    <property type="match status" value="1"/>
</dbReference>
<feature type="compositionally biased region" description="Low complexity" evidence="16">
    <location>
        <begin position="754"/>
        <end position="773"/>
    </location>
</feature>
<keyword evidence="17" id="KW-1133">Transmembrane helix</keyword>
<feature type="compositionally biased region" description="Gly residues" evidence="16">
    <location>
        <begin position="1088"/>
        <end position="1107"/>
    </location>
</feature>
<dbReference type="InterPro" id="IPR039001">
    <property type="entry name" value="Pal"/>
</dbReference>
<dbReference type="SUPFAM" id="SSF74653">
    <property type="entry name" value="TolA/TonB C-terminal domain"/>
    <property type="match status" value="1"/>
</dbReference>
<dbReference type="HAMAP" id="MF_02204">
    <property type="entry name" value="Pal"/>
    <property type="match status" value="1"/>
</dbReference>
<reference evidence="19" key="1">
    <citation type="submission" date="2021-02" db="EMBL/GenBank/DDBJ databases">
        <authorList>
            <person name="Dougan E. K."/>
            <person name="Rhodes N."/>
            <person name="Thang M."/>
            <person name="Chan C."/>
        </authorList>
    </citation>
    <scope>NUCLEOTIDE SEQUENCE</scope>
</reference>
<feature type="compositionally biased region" description="Gly residues" evidence="16">
    <location>
        <begin position="1057"/>
        <end position="1072"/>
    </location>
</feature>
<dbReference type="Pfam" id="PF01171">
    <property type="entry name" value="ATP_bind_3"/>
    <property type="match status" value="1"/>
</dbReference>
<evidence type="ECO:0000256" key="16">
    <source>
        <dbReference type="SAM" id="MobiDB-lite"/>
    </source>
</evidence>
<dbReference type="NCBIfam" id="TIGR02795">
    <property type="entry name" value="tol_pal_ybgF"/>
    <property type="match status" value="1"/>
</dbReference>
<keyword evidence="12" id="KW-0449">Lipoprotein</keyword>
<feature type="compositionally biased region" description="Low complexity" evidence="16">
    <location>
        <begin position="1076"/>
        <end position="1087"/>
    </location>
</feature>
<evidence type="ECO:0000256" key="10">
    <source>
        <dbReference type="ARBA" id="ARBA00023136"/>
    </source>
</evidence>
<keyword evidence="7" id="KW-0732">Signal</keyword>
<feature type="region of interest" description="Disordered" evidence="16">
    <location>
        <begin position="752"/>
        <end position="779"/>
    </location>
</feature>
<accession>A0A812RCX4</accession>
<feature type="region of interest" description="Disordered" evidence="16">
    <location>
        <begin position="695"/>
        <end position="721"/>
    </location>
</feature>
<dbReference type="GO" id="GO:0016020">
    <property type="term" value="C:membrane"/>
    <property type="evidence" value="ECO:0007669"/>
    <property type="project" value="UniProtKB-SubCell"/>
</dbReference>
<feature type="compositionally biased region" description="Acidic residues" evidence="16">
    <location>
        <begin position="96"/>
        <end position="107"/>
    </location>
</feature>
<dbReference type="InterPro" id="IPR006664">
    <property type="entry name" value="OMP_bac"/>
</dbReference>
<proteinExistence type="inferred from homology"/>
<protein>
    <recommendedName>
        <fullName evidence="3">tRNA(Ile)-lysidine synthetase</fullName>
        <ecNumber evidence="3">6.3.4.19</ecNumber>
    </recommendedName>
</protein>
<evidence type="ECO:0000313" key="20">
    <source>
        <dbReference type="Proteomes" id="UP000649617"/>
    </source>
</evidence>
<dbReference type="PROSITE" id="PS51123">
    <property type="entry name" value="OMPA_2"/>
    <property type="match status" value="1"/>
</dbReference>
<evidence type="ECO:0000259" key="18">
    <source>
        <dbReference type="PROSITE" id="PS51123"/>
    </source>
</evidence>
<keyword evidence="17" id="KW-0812">Transmembrane</keyword>
<feature type="compositionally biased region" description="Pro residues" evidence="16">
    <location>
        <begin position="1"/>
        <end position="34"/>
    </location>
</feature>
<dbReference type="NCBIfam" id="TIGR02432">
    <property type="entry name" value="lysidine_TilS_N"/>
    <property type="match status" value="1"/>
</dbReference>
<dbReference type="HAMAP" id="MF_02066">
    <property type="entry name" value="CpoB"/>
    <property type="match status" value="1"/>
</dbReference>
<dbReference type="Gene3D" id="3.30.1330.60">
    <property type="entry name" value="OmpA-like domain"/>
    <property type="match status" value="1"/>
</dbReference>
<dbReference type="InterPro" id="IPR006690">
    <property type="entry name" value="OMPA-like_CS"/>
</dbReference>
<keyword evidence="9" id="KW-0067">ATP-binding</keyword>
<feature type="non-terminal residue" evidence="19">
    <location>
        <position position="1"/>
    </location>
</feature>
<dbReference type="PANTHER" id="PTHR43033">
    <property type="entry name" value="TRNA(ILE)-LYSIDINE SYNTHASE-RELATED"/>
    <property type="match status" value="1"/>
</dbReference>
<dbReference type="Gene3D" id="3.40.50.10070">
    <property type="entry name" value="TolB, N-terminal domain"/>
    <property type="match status" value="1"/>
</dbReference>
<dbReference type="Gene3D" id="1.25.40.10">
    <property type="entry name" value="Tetratricopeptide repeat domain"/>
    <property type="match status" value="1"/>
</dbReference>
<dbReference type="InterPro" id="IPR036737">
    <property type="entry name" value="OmpA-like_sf"/>
</dbReference>
<dbReference type="PROSITE" id="PS01068">
    <property type="entry name" value="OMPA_1"/>
    <property type="match status" value="1"/>
</dbReference>
<dbReference type="NCBIfam" id="TIGR02802">
    <property type="entry name" value="Pal_lipo"/>
    <property type="match status" value="1"/>
</dbReference>
<feature type="domain" description="OmpA-like" evidence="18">
    <location>
        <begin position="779"/>
        <end position="896"/>
    </location>
</feature>
<dbReference type="InterPro" id="IPR014167">
    <property type="entry name" value="Tol-Pal_TolB"/>
</dbReference>
<dbReference type="Gene3D" id="3.30.1150.10">
    <property type="match status" value="1"/>
</dbReference>
<comment type="subcellular location">
    <subcellularLocation>
        <location evidence="1">Membrane</location>
    </subcellularLocation>
    <subcellularLocation>
        <location evidence="2">Periplasm</location>
    </subcellularLocation>
</comment>
<dbReference type="NCBIfam" id="TIGR02800">
    <property type="entry name" value="propeller_TolB"/>
    <property type="match status" value="1"/>
</dbReference>
<sequence length="1437" mass="156011">AAEAPPAPAPEAPPPIPEPAPAPESQPEPVPAPEAPEVVAETPPEPETAPAAEAQVAEAQPAEPEPQAAEQAWMSGVTPPMPQRRPQVAERPQPEPEPEPEPEPQEEPQDRLQSVLRNVLKNREEPQPQPRETQQAARPGAGRSQPSQAVVNQLGQIIQNKMAYCWRFDPGARNADELVVVMDIELTREGYIIGEPDFADEGRLRNDRFYRAAAENARRAVLECEPYTELPQGQYDDSPVTCHRRTFAARFSSDRPAARFIAGLFAATLGFLAIALVLLAAAAQPARAQLTVDIVKGFAEPLPIAITDFNASEGEQARIGADIAQVISDNLARSGLFKPIDQRAFIQDAASVQNGPRFADWRLINAKALVSGGVETNPDGRLRVSFRLWDVLAEQQMTGLAYVTTPANWRRIAHIISDAIYKRLTGEDGYFDTRIVYIAESGPQDRRDKRLAIMDQDGANHQFLTDGTHLVLTPRFSPTTQEITYLSYENNRPRVYLLDLQTGRREVLGDFPGMTFAPRFSPDGNKVIMSMAESGNSDIYTMDLRTRQVRQLTSSAAIDTSPSYAPDGTQIVFNSDRGGAQQLYVMEADGSNVRRISYGEGRYATPVWSPRGDLIAFTRMHQGSFYIGVMKPDGTGERMLASGFLVESPTWAPNGRVLSFYRTERATSQGQQRSRLYTIDLTGFNEREVITPLDASDPAWQAVGEQQRTSRSGRDRATRTSHKGTVTIMKLKFVLIAAAALALTACESAPEEQAGPQTGASSTTSTQAAPTTAVEPGSREELVQQVGDRVFFAFDSSELSPEARNTVDKLAAWLQRNPNVSLTIEGHADERGTREYNLALGERRANSVRQYLIALGVAPSRLGTISYGKERPAVLGSNEAAWAQNRRVRPRRLRRPTRERRLAMSIPSSTARRARPALGLCAPLAALLLLAAPAQAETAAPPMQELTELQAQAAAAGRDRRALQTQLAQASGLTTAQAAEFERRLSGLERELRGLTGRLEDLDFRIRQQQQRLDRFESETKARLLRLEQGQPAPAETPSATYTPPGDTQGETASGRGTSGGQVAGADGGGQPGPLQPRSLGTIPDQGTAGGQQGGQARGGQTQGGQPGQDRQQALAPTPELPEGDPQAAYDTAFDLLRRMDYPAAEAAFSQYLELYPDSDLAGNAKYWLGETHYVRGDYETSAVVFAEGYQDFPDSSKAPDNLLKLGMSLANLGATQDACATFAELQRRYPDAAPTILQRAQRAARLFAACGPFEPQPQLAVAVSGGPDSLALAWLLQRWLRPRGGRLLALIVDHRLRPDSAAEAQATAARLAAHGIASRILVWQAGGRADQARGGLQAAARAARYALLTEACRAAGLLHLALAHHRDDQAETLLQRAAAGSGPDGLAGMPRLAEHAELRLLRPLLALPKARLVATCRAAGLDFVEDPSNRDPRFAR</sequence>
<dbReference type="InterPro" id="IPR011659">
    <property type="entry name" value="WD40"/>
</dbReference>
<dbReference type="InterPro" id="IPR011042">
    <property type="entry name" value="6-blade_b-propeller_TolB-like"/>
</dbReference>
<comment type="caution">
    <text evidence="19">The sequence shown here is derived from an EMBL/GenBank/DDBJ whole genome shotgun (WGS) entry which is preliminary data.</text>
</comment>
<feature type="compositionally biased region" description="Low complexity" evidence="16">
    <location>
        <begin position="130"/>
        <end position="139"/>
    </location>
</feature>
<dbReference type="EC" id="6.3.4.19" evidence="3"/>
<feature type="region of interest" description="Disordered" evidence="16">
    <location>
        <begin position="1027"/>
        <end position="1127"/>
    </location>
</feature>
<organism evidence="19 20">
    <name type="scientific">Symbiodinium pilosum</name>
    <name type="common">Dinoflagellate</name>
    <dbReference type="NCBI Taxonomy" id="2952"/>
    <lineage>
        <taxon>Eukaryota</taxon>
        <taxon>Sar</taxon>
        <taxon>Alveolata</taxon>
        <taxon>Dinophyceae</taxon>
        <taxon>Suessiales</taxon>
        <taxon>Symbiodiniaceae</taxon>
        <taxon>Symbiodinium</taxon>
    </lineage>
</organism>
<dbReference type="EMBL" id="CAJNIZ010019772">
    <property type="protein sequence ID" value="CAE7430923.1"/>
    <property type="molecule type" value="Genomic_DNA"/>
</dbReference>
<dbReference type="PANTHER" id="PTHR43033:SF5">
    <property type="entry name" value="TRNA(ILE)-LYSIDINE SYNTHETASE"/>
    <property type="match status" value="1"/>
</dbReference>
<dbReference type="GO" id="GO:0005524">
    <property type="term" value="F:ATP binding"/>
    <property type="evidence" value="ECO:0007669"/>
    <property type="project" value="UniProtKB-KW"/>
</dbReference>
<dbReference type="SUPFAM" id="SSF69304">
    <property type="entry name" value="Tricorn protease N-terminal domain"/>
    <property type="match status" value="1"/>
</dbReference>
<dbReference type="InterPro" id="IPR011063">
    <property type="entry name" value="TilS/TtcA_N"/>
</dbReference>
<comment type="catalytic activity">
    <reaction evidence="14">
        <text>cytidine(34) in tRNA(Ile2) + L-lysine + ATP = lysidine(34) in tRNA(Ile2) + AMP + diphosphate + H(+)</text>
        <dbReference type="Rhea" id="RHEA:43744"/>
        <dbReference type="Rhea" id="RHEA-COMP:10625"/>
        <dbReference type="Rhea" id="RHEA-COMP:10670"/>
        <dbReference type="ChEBI" id="CHEBI:15378"/>
        <dbReference type="ChEBI" id="CHEBI:30616"/>
        <dbReference type="ChEBI" id="CHEBI:32551"/>
        <dbReference type="ChEBI" id="CHEBI:33019"/>
        <dbReference type="ChEBI" id="CHEBI:82748"/>
        <dbReference type="ChEBI" id="CHEBI:83665"/>
        <dbReference type="ChEBI" id="CHEBI:456215"/>
        <dbReference type="EC" id="6.3.4.19"/>
    </reaction>
</comment>
<dbReference type="InterPro" id="IPR034706">
    <property type="entry name" value="CpoB"/>
</dbReference>
<dbReference type="Pfam" id="PF07676">
    <property type="entry name" value="PD40"/>
    <property type="match status" value="3"/>
</dbReference>
<gene>
    <name evidence="19" type="primary">tolB</name>
    <name evidence="19" type="ORF">SPIL2461_LOCUS10542</name>
</gene>
<dbReference type="CDD" id="cd01992">
    <property type="entry name" value="TilS_N"/>
    <property type="match status" value="1"/>
</dbReference>
<dbReference type="Pfam" id="PF00691">
    <property type="entry name" value="OmpA"/>
    <property type="match status" value="1"/>
</dbReference>
<dbReference type="GO" id="GO:0008033">
    <property type="term" value="P:tRNA processing"/>
    <property type="evidence" value="ECO:0007669"/>
    <property type="project" value="UniProtKB-KW"/>
</dbReference>
<evidence type="ECO:0000256" key="3">
    <source>
        <dbReference type="ARBA" id="ARBA00013267"/>
    </source>
</evidence>
<dbReference type="InterPro" id="IPR014729">
    <property type="entry name" value="Rossmann-like_a/b/a_fold"/>
</dbReference>
<evidence type="ECO:0000256" key="15">
    <source>
        <dbReference type="SAM" id="Coils"/>
    </source>
</evidence>
<dbReference type="GO" id="GO:0017038">
    <property type="term" value="P:protein import"/>
    <property type="evidence" value="ECO:0007669"/>
    <property type="project" value="InterPro"/>
</dbReference>
<evidence type="ECO:0000256" key="6">
    <source>
        <dbReference type="ARBA" id="ARBA00022694"/>
    </source>
</evidence>
<dbReference type="InterPro" id="IPR011990">
    <property type="entry name" value="TPR-like_helical_dom_sf"/>
</dbReference>
<evidence type="ECO:0000256" key="5">
    <source>
        <dbReference type="ARBA" id="ARBA00022618"/>
    </source>
</evidence>
<evidence type="ECO:0000256" key="2">
    <source>
        <dbReference type="ARBA" id="ARBA00004418"/>
    </source>
</evidence>
<evidence type="ECO:0000256" key="4">
    <source>
        <dbReference type="ARBA" id="ARBA00022598"/>
    </source>
</evidence>
<name>A0A812RCX4_SYMPI</name>
<keyword evidence="6" id="KW-0819">tRNA processing</keyword>
<feature type="coiled-coil region" evidence="15">
    <location>
        <begin position="946"/>
        <end position="1019"/>
    </location>
</feature>